<dbReference type="RefSeq" id="WP_078789575.1">
    <property type="nucleotide sequence ID" value="NZ_FUWR01000005.1"/>
</dbReference>
<dbReference type="PANTHER" id="PTHR23537:SF1">
    <property type="entry name" value="SUGAR TRANSPORTER"/>
    <property type="match status" value="1"/>
</dbReference>
<accession>A0A1T4MI40</accession>
<feature type="transmembrane region" description="Helical" evidence="4">
    <location>
        <begin position="84"/>
        <end position="104"/>
    </location>
</feature>
<dbReference type="Gene3D" id="1.20.1250.20">
    <property type="entry name" value="MFS general substrate transporter like domains"/>
    <property type="match status" value="2"/>
</dbReference>
<dbReference type="GO" id="GO:0005886">
    <property type="term" value="C:plasma membrane"/>
    <property type="evidence" value="ECO:0007669"/>
    <property type="project" value="TreeGrafter"/>
</dbReference>
<evidence type="ECO:0000256" key="2">
    <source>
        <dbReference type="ARBA" id="ARBA00022989"/>
    </source>
</evidence>
<keyword evidence="7" id="KW-1185">Reference proteome</keyword>
<gene>
    <name evidence="6" type="ORF">SAMN02745119_01299</name>
</gene>
<feature type="transmembrane region" description="Helical" evidence="4">
    <location>
        <begin position="321"/>
        <end position="345"/>
    </location>
</feature>
<organism evidence="6 7">
    <name type="scientific">Trichlorobacter thiogenes</name>
    <dbReference type="NCBI Taxonomy" id="115783"/>
    <lineage>
        <taxon>Bacteria</taxon>
        <taxon>Pseudomonadati</taxon>
        <taxon>Thermodesulfobacteriota</taxon>
        <taxon>Desulfuromonadia</taxon>
        <taxon>Geobacterales</taxon>
        <taxon>Geobacteraceae</taxon>
        <taxon>Trichlorobacter</taxon>
    </lineage>
</organism>
<dbReference type="STRING" id="115783.SAMN02745119_01299"/>
<keyword evidence="1 4" id="KW-0812">Transmembrane</keyword>
<dbReference type="Proteomes" id="UP000190102">
    <property type="component" value="Unassembled WGS sequence"/>
</dbReference>
<feature type="transmembrane region" description="Helical" evidence="4">
    <location>
        <begin position="57"/>
        <end position="77"/>
    </location>
</feature>
<feature type="transmembrane region" description="Helical" evidence="4">
    <location>
        <begin position="12"/>
        <end position="37"/>
    </location>
</feature>
<dbReference type="OrthoDB" id="9797953at2"/>
<keyword evidence="3 4" id="KW-0472">Membrane</keyword>
<feature type="transmembrane region" description="Helical" evidence="4">
    <location>
        <begin position="357"/>
        <end position="379"/>
    </location>
</feature>
<keyword evidence="2 4" id="KW-1133">Transmembrane helix</keyword>
<dbReference type="Pfam" id="PF06779">
    <property type="entry name" value="MFS_4"/>
    <property type="match status" value="1"/>
</dbReference>
<evidence type="ECO:0000256" key="4">
    <source>
        <dbReference type="SAM" id="Phobius"/>
    </source>
</evidence>
<proteinExistence type="predicted"/>
<protein>
    <submittedName>
        <fullName evidence="6">Sugar phosphate permease</fullName>
    </submittedName>
</protein>
<dbReference type="PROSITE" id="PS50850">
    <property type="entry name" value="MFS"/>
    <property type="match status" value="1"/>
</dbReference>
<feature type="transmembrane region" description="Helical" evidence="4">
    <location>
        <begin position="110"/>
        <end position="131"/>
    </location>
</feature>
<dbReference type="InterPro" id="IPR010645">
    <property type="entry name" value="MFS_4"/>
</dbReference>
<feature type="domain" description="Major facilitator superfamily (MFS) profile" evidence="5">
    <location>
        <begin position="15"/>
        <end position="411"/>
    </location>
</feature>
<evidence type="ECO:0000259" key="5">
    <source>
        <dbReference type="PROSITE" id="PS50850"/>
    </source>
</evidence>
<evidence type="ECO:0000256" key="3">
    <source>
        <dbReference type="ARBA" id="ARBA00023136"/>
    </source>
</evidence>
<feature type="transmembrane region" description="Helical" evidence="4">
    <location>
        <begin position="177"/>
        <end position="196"/>
    </location>
</feature>
<dbReference type="GO" id="GO:0022857">
    <property type="term" value="F:transmembrane transporter activity"/>
    <property type="evidence" value="ECO:0007669"/>
    <property type="project" value="InterPro"/>
</dbReference>
<name>A0A1T4MI40_9BACT</name>
<feature type="transmembrane region" description="Helical" evidence="4">
    <location>
        <begin position="385"/>
        <end position="406"/>
    </location>
</feature>
<dbReference type="SUPFAM" id="SSF103473">
    <property type="entry name" value="MFS general substrate transporter"/>
    <property type="match status" value="1"/>
</dbReference>
<evidence type="ECO:0000313" key="6">
    <source>
        <dbReference type="EMBL" id="SJZ66444.1"/>
    </source>
</evidence>
<dbReference type="InterPro" id="IPR020846">
    <property type="entry name" value="MFS_dom"/>
</dbReference>
<dbReference type="PANTHER" id="PTHR23537">
    <property type="match status" value="1"/>
</dbReference>
<evidence type="ECO:0000256" key="1">
    <source>
        <dbReference type="ARBA" id="ARBA00022692"/>
    </source>
</evidence>
<dbReference type="EMBL" id="FUWR01000005">
    <property type="protein sequence ID" value="SJZ66444.1"/>
    <property type="molecule type" value="Genomic_DNA"/>
</dbReference>
<sequence length="415" mass="43855">MPISTSDTSRSLHYGWVIVAVGALVLFSCLGLARYAYTMLLPAMQAGLQLSYDRMGLIGTANFSGYLVAVVLSPWLIRRFRPRAVISAGLLLISLCMAGISQSHGFLPVALLYALTGLGGGFANIPLMALVPCWFRSQTRGRAAGLIIGGNGLAIICAGYLIPLLNRSYAADGWRMAWLLLAAMALLTALIAALWLRNTPAEKGLEPLGPVQHEQHGSMPVPHEHRGDGGLLVRLGLLYLAFGATFMVFGTFIVTSMVREYGLSEVRAGQYWSWVGFFSVFSGVGFGALSDRIGRKQGLILVFLVQSTAYLLAGLKLGSVGLLFAIVLYGSAVFAIPAIMAAAVGDYLGSARAAASFATITLFFAVGQAIGPAVAGLLARLYGSFSPAYLCAAAITLSAALFAFFLPSPKQRGIA</sequence>
<feature type="transmembrane region" description="Helical" evidence="4">
    <location>
        <begin position="236"/>
        <end position="259"/>
    </location>
</feature>
<evidence type="ECO:0000313" key="7">
    <source>
        <dbReference type="Proteomes" id="UP000190102"/>
    </source>
</evidence>
<dbReference type="InterPro" id="IPR036259">
    <property type="entry name" value="MFS_trans_sf"/>
</dbReference>
<dbReference type="AlphaFoldDB" id="A0A1T4MI40"/>
<reference evidence="7" key="1">
    <citation type="submission" date="2017-02" db="EMBL/GenBank/DDBJ databases">
        <authorList>
            <person name="Varghese N."/>
            <person name="Submissions S."/>
        </authorList>
    </citation>
    <scope>NUCLEOTIDE SEQUENCE [LARGE SCALE GENOMIC DNA]</scope>
    <source>
        <strain evidence="7">ATCC BAA-34</strain>
    </source>
</reference>
<feature type="transmembrane region" description="Helical" evidence="4">
    <location>
        <begin position="271"/>
        <end position="289"/>
    </location>
</feature>
<feature type="transmembrane region" description="Helical" evidence="4">
    <location>
        <begin position="143"/>
        <end position="165"/>
    </location>
</feature>